<keyword evidence="2" id="KW-0175">Coiled coil</keyword>
<keyword evidence="1" id="KW-0813">Transport</keyword>
<feature type="domain" description="CzcB-like C-terminal circularly permuted SH3-like" evidence="5">
    <location>
        <begin position="393"/>
        <end position="452"/>
    </location>
</feature>
<dbReference type="Gene3D" id="2.40.50.100">
    <property type="match status" value="1"/>
</dbReference>
<reference evidence="6" key="1">
    <citation type="journal article" date="2015" name="Nature">
        <title>Complex archaea that bridge the gap between prokaryotes and eukaryotes.</title>
        <authorList>
            <person name="Spang A."/>
            <person name="Saw J.H."/>
            <person name="Jorgensen S.L."/>
            <person name="Zaremba-Niedzwiedzka K."/>
            <person name="Martijn J."/>
            <person name="Lind A.E."/>
            <person name="van Eijk R."/>
            <person name="Schleper C."/>
            <person name="Guy L."/>
            <person name="Ettema T.J."/>
        </authorList>
    </citation>
    <scope>NUCLEOTIDE SEQUENCE</scope>
</reference>
<dbReference type="GO" id="GO:0030313">
    <property type="term" value="C:cell envelope"/>
    <property type="evidence" value="ECO:0007669"/>
    <property type="project" value="TreeGrafter"/>
</dbReference>
<feature type="coiled-coil region" evidence="2">
    <location>
        <begin position="140"/>
        <end position="174"/>
    </location>
</feature>
<dbReference type="Pfam" id="PF25975">
    <property type="entry name" value="CzcB_C"/>
    <property type="match status" value="1"/>
</dbReference>
<dbReference type="InterPro" id="IPR058647">
    <property type="entry name" value="BSH_CzcB-like"/>
</dbReference>
<feature type="region of interest" description="Disordered" evidence="3">
    <location>
        <begin position="243"/>
        <end position="268"/>
    </location>
</feature>
<evidence type="ECO:0000256" key="3">
    <source>
        <dbReference type="SAM" id="MobiDB-lite"/>
    </source>
</evidence>
<dbReference type="Gene3D" id="2.40.30.170">
    <property type="match status" value="1"/>
</dbReference>
<feature type="compositionally biased region" description="Low complexity" evidence="3">
    <location>
        <begin position="247"/>
        <end position="258"/>
    </location>
</feature>
<proteinExistence type="predicted"/>
<dbReference type="GO" id="GO:0060003">
    <property type="term" value="P:copper ion export"/>
    <property type="evidence" value="ECO:0007669"/>
    <property type="project" value="TreeGrafter"/>
</dbReference>
<dbReference type="GO" id="GO:0022857">
    <property type="term" value="F:transmembrane transporter activity"/>
    <property type="evidence" value="ECO:0007669"/>
    <property type="project" value="InterPro"/>
</dbReference>
<dbReference type="GO" id="GO:0016020">
    <property type="term" value="C:membrane"/>
    <property type="evidence" value="ECO:0007669"/>
    <property type="project" value="InterPro"/>
</dbReference>
<evidence type="ECO:0000256" key="2">
    <source>
        <dbReference type="SAM" id="Coils"/>
    </source>
</evidence>
<protein>
    <submittedName>
        <fullName evidence="6">Uncharacterized protein</fullName>
    </submittedName>
</protein>
<dbReference type="InterPro" id="IPR058649">
    <property type="entry name" value="CzcB_C"/>
</dbReference>
<dbReference type="PANTHER" id="PTHR30097:SF4">
    <property type="entry name" value="SLR6042 PROTEIN"/>
    <property type="match status" value="1"/>
</dbReference>
<sequence length="470" mass="50595">MPRPHVFISIALLALAIALLSLPLFGHEGHGKGDVAPFDLDTPRKVSPETAAHIGLQTAEIDFGGVEDIIRLTGIVRPVPEQVHSVASRVDGTVLSIAVQVGDVVQKGDLLVEIESPQLARSIYELRTLETESFSLHSTLARARSRIDELAVELNTAQQHASIAQAEYDRLENSEGAVAVNVLSKKQAEAVEAQGRARLTEIELSLAREQLELVTRQAQSMDRSREALEQVIATMKNTYRNRGKVGAASADTASSVASSREDEQPDRASLARFHSPISGVVIARDVMSGQGVDAGESLLTIAQYSRVQVEGELPESLVHRAGDLKGKQVRIRRVTEPGADPIATGTVRFVVPVIDPIKRTTHVIIEADNPVGSLRDGLYVDLVVVLRAETSTVVVPASAVVIDGPMHFVFVKDGEFFKKQDINPGARDDKVIEVKKGLLPGDVVVVQGAYSLTQLRPTAVIASSEEDSGK</sequence>
<dbReference type="InterPro" id="IPR006143">
    <property type="entry name" value="RND_pump_MFP"/>
</dbReference>
<evidence type="ECO:0000259" key="4">
    <source>
        <dbReference type="Pfam" id="PF25973"/>
    </source>
</evidence>
<dbReference type="PANTHER" id="PTHR30097">
    <property type="entry name" value="CATION EFFLUX SYSTEM PROTEIN CUSB"/>
    <property type="match status" value="1"/>
</dbReference>
<dbReference type="NCBIfam" id="TIGR01730">
    <property type="entry name" value="RND_mfp"/>
    <property type="match status" value="1"/>
</dbReference>
<comment type="caution">
    <text evidence="6">The sequence shown here is derived from an EMBL/GenBank/DDBJ whole genome shotgun (WGS) entry which is preliminary data.</text>
</comment>
<dbReference type="EMBL" id="LAZR01007632">
    <property type="protein sequence ID" value="KKM83987.1"/>
    <property type="molecule type" value="Genomic_DNA"/>
</dbReference>
<dbReference type="GO" id="GO:0015679">
    <property type="term" value="P:plasma membrane copper ion transport"/>
    <property type="evidence" value="ECO:0007669"/>
    <property type="project" value="TreeGrafter"/>
</dbReference>
<dbReference type="Gene3D" id="2.40.420.20">
    <property type="match status" value="1"/>
</dbReference>
<dbReference type="Gene3D" id="1.10.287.470">
    <property type="entry name" value="Helix hairpin bin"/>
    <property type="match status" value="1"/>
</dbReference>
<evidence type="ECO:0000259" key="5">
    <source>
        <dbReference type="Pfam" id="PF25975"/>
    </source>
</evidence>
<gene>
    <name evidence="6" type="ORF">LCGC14_1303770</name>
</gene>
<dbReference type="Pfam" id="PF25973">
    <property type="entry name" value="BSH_CzcB"/>
    <property type="match status" value="1"/>
</dbReference>
<dbReference type="SUPFAM" id="SSF51230">
    <property type="entry name" value="Single hybrid motif"/>
    <property type="match status" value="1"/>
</dbReference>
<name>A0A0F9NRU1_9ZZZZ</name>
<organism evidence="6">
    <name type="scientific">marine sediment metagenome</name>
    <dbReference type="NCBI Taxonomy" id="412755"/>
    <lineage>
        <taxon>unclassified sequences</taxon>
        <taxon>metagenomes</taxon>
        <taxon>ecological metagenomes</taxon>
    </lineage>
</organism>
<dbReference type="SUPFAM" id="SSF111369">
    <property type="entry name" value="HlyD-like secretion proteins"/>
    <property type="match status" value="1"/>
</dbReference>
<accession>A0A0F9NRU1</accession>
<feature type="domain" description="CzcB-like barrel-sandwich hybrid" evidence="4">
    <location>
        <begin position="83"/>
        <end position="302"/>
    </location>
</feature>
<evidence type="ECO:0000313" key="6">
    <source>
        <dbReference type="EMBL" id="KKM83987.1"/>
    </source>
</evidence>
<dbReference type="InterPro" id="IPR051909">
    <property type="entry name" value="MFP_Cation_Efflux"/>
</dbReference>
<dbReference type="InterPro" id="IPR011053">
    <property type="entry name" value="Single_hybrid_motif"/>
</dbReference>
<dbReference type="AlphaFoldDB" id="A0A0F9NRU1"/>
<evidence type="ECO:0000256" key="1">
    <source>
        <dbReference type="ARBA" id="ARBA00022448"/>
    </source>
</evidence>